<proteinExistence type="predicted"/>
<evidence type="ECO:0000256" key="1">
    <source>
        <dbReference type="SAM" id="Phobius"/>
    </source>
</evidence>
<dbReference type="EMBL" id="AP027141">
    <property type="protein sequence ID" value="BDV30990.1"/>
    <property type="molecule type" value="Genomic_DNA"/>
</dbReference>
<feature type="transmembrane region" description="Helical" evidence="1">
    <location>
        <begin position="30"/>
        <end position="52"/>
    </location>
</feature>
<dbReference type="Proteomes" id="UP001317779">
    <property type="component" value="Chromosome"/>
</dbReference>
<name>A0ABM8DZQ8_9MICO</name>
<keyword evidence="1" id="KW-0812">Transmembrane</keyword>
<dbReference type="RefSeq" id="WP_263798423.1">
    <property type="nucleotide sequence ID" value="NZ_AP027141.1"/>
</dbReference>
<gene>
    <name evidence="2" type="ORF">Microterr_16500</name>
</gene>
<protein>
    <recommendedName>
        <fullName evidence="4">Integral membrane protein</fullName>
    </recommendedName>
</protein>
<reference evidence="2 3" key="1">
    <citation type="submission" date="2022-12" db="EMBL/GenBank/DDBJ databases">
        <title>Microbacterium terricola strain KV-448 chromosome, complete genome.</title>
        <authorList>
            <person name="Oshima T."/>
            <person name="Moriya T."/>
            <person name="Bessho Y."/>
        </authorList>
    </citation>
    <scope>NUCLEOTIDE SEQUENCE [LARGE SCALE GENOMIC DNA]</scope>
    <source>
        <strain evidence="2 3">KV-448</strain>
    </source>
</reference>
<feature type="transmembrane region" description="Helical" evidence="1">
    <location>
        <begin position="6"/>
        <end position="23"/>
    </location>
</feature>
<evidence type="ECO:0000313" key="2">
    <source>
        <dbReference type="EMBL" id="BDV30990.1"/>
    </source>
</evidence>
<evidence type="ECO:0008006" key="4">
    <source>
        <dbReference type="Google" id="ProtNLM"/>
    </source>
</evidence>
<organism evidence="2 3">
    <name type="scientific">Microbacterium terricola</name>
    <dbReference type="NCBI Taxonomy" id="344163"/>
    <lineage>
        <taxon>Bacteria</taxon>
        <taxon>Bacillati</taxon>
        <taxon>Actinomycetota</taxon>
        <taxon>Actinomycetes</taxon>
        <taxon>Micrococcales</taxon>
        <taxon>Microbacteriaceae</taxon>
        <taxon>Microbacterium</taxon>
    </lineage>
</organism>
<keyword evidence="1" id="KW-0472">Membrane</keyword>
<sequence>MEIVFALMVGAVWGLGAHFLAPGRDTRGVAVGPFTGALIGGVTWLILTWAGVGTDSGWLWLISMLTPLLAFPALAALTVARRAHDQRERTRLRIL</sequence>
<feature type="transmembrane region" description="Helical" evidence="1">
    <location>
        <begin position="58"/>
        <end position="80"/>
    </location>
</feature>
<keyword evidence="1" id="KW-1133">Transmembrane helix</keyword>
<accession>A0ABM8DZQ8</accession>
<evidence type="ECO:0000313" key="3">
    <source>
        <dbReference type="Proteomes" id="UP001317779"/>
    </source>
</evidence>
<keyword evidence="3" id="KW-1185">Reference proteome</keyword>